<feature type="non-terminal residue" evidence="2">
    <location>
        <position position="186"/>
    </location>
</feature>
<dbReference type="InterPro" id="IPR036206">
    <property type="entry name" value="ThiamineP_synth_sf"/>
</dbReference>
<dbReference type="AlphaFoldDB" id="A0A382ZKI4"/>
<dbReference type="SUPFAM" id="SSF51391">
    <property type="entry name" value="Thiamin phosphate synthase"/>
    <property type="match status" value="1"/>
</dbReference>
<gene>
    <name evidence="2" type="ORF">METZ01_LOCUS448941</name>
</gene>
<dbReference type="GO" id="GO:0009228">
    <property type="term" value="P:thiamine biosynthetic process"/>
    <property type="evidence" value="ECO:0007669"/>
    <property type="project" value="UniProtKB-KW"/>
</dbReference>
<protein>
    <recommendedName>
        <fullName evidence="1">Thiamine phosphate synthase/TenI domain-containing protein</fullName>
    </recommendedName>
</protein>
<sequence length="186" mass="21648">MHKNLPKLFIFIDEYNSEIFKNKNLNIGIIYRNYNDRKRENQLIKIANACKKKGYQLFVSNDIKLAYKVKANGIYVPSFNKTKNFSNLENKKISIIGSAHNQKEVQKKIMQKCKAVFLSPIFYIKKSKNFLDIHKFNYLTQNNKIHFYALGGISADKICKLKLLTIAGFGGIQIFKKKPAFKRPVF</sequence>
<dbReference type="InterPro" id="IPR022998">
    <property type="entry name" value="ThiamineP_synth_TenI"/>
</dbReference>
<feature type="domain" description="Thiamine phosphate synthase/TenI" evidence="1">
    <location>
        <begin position="29"/>
        <end position="166"/>
    </location>
</feature>
<organism evidence="2">
    <name type="scientific">marine metagenome</name>
    <dbReference type="NCBI Taxonomy" id="408172"/>
    <lineage>
        <taxon>unclassified sequences</taxon>
        <taxon>metagenomes</taxon>
        <taxon>ecological metagenomes</taxon>
    </lineage>
</organism>
<reference evidence="2" key="1">
    <citation type="submission" date="2018-05" db="EMBL/GenBank/DDBJ databases">
        <authorList>
            <person name="Lanie J.A."/>
            <person name="Ng W.-L."/>
            <person name="Kazmierczak K.M."/>
            <person name="Andrzejewski T.M."/>
            <person name="Davidsen T.M."/>
            <person name="Wayne K.J."/>
            <person name="Tettelin H."/>
            <person name="Glass J.I."/>
            <person name="Rusch D."/>
            <person name="Podicherti R."/>
            <person name="Tsui H.-C.T."/>
            <person name="Winkler M.E."/>
        </authorList>
    </citation>
    <scope>NUCLEOTIDE SEQUENCE</scope>
</reference>
<proteinExistence type="predicted"/>
<accession>A0A382ZKI4</accession>
<dbReference type="EMBL" id="UINC01184736">
    <property type="protein sequence ID" value="SVD96087.1"/>
    <property type="molecule type" value="Genomic_DNA"/>
</dbReference>
<evidence type="ECO:0000259" key="1">
    <source>
        <dbReference type="Pfam" id="PF02581"/>
    </source>
</evidence>
<dbReference type="InterPro" id="IPR013785">
    <property type="entry name" value="Aldolase_TIM"/>
</dbReference>
<evidence type="ECO:0000313" key="2">
    <source>
        <dbReference type="EMBL" id="SVD96087.1"/>
    </source>
</evidence>
<dbReference type="Gene3D" id="3.20.20.70">
    <property type="entry name" value="Aldolase class I"/>
    <property type="match status" value="1"/>
</dbReference>
<name>A0A382ZKI4_9ZZZZ</name>
<dbReference type="Pfam" id="PF02581">
    <property type="entry name" value="TMP-TENI"/>
    <property type="match status" value="1"/>
</dbReference>